<evidence type="ECO:0000313" key="7">
    <source>
        <dbReference type="EMBL" id="MFC4585989.1"/>
    </source>
</evidence>
<proteinExistence type="predicted"/>
<evidence type="ECO:0000313" key="8">
    <source>
        <dbReference type="Proteomes" id="UP001595891"/>
    </source>
</evidence>
<keyword evidence="5 6" id="KW-0472">Membrane</keyword>
<sequence>MESPDMTAVLDRGQPPVTRNSIWTRDFTLYFGARSVALLGDAMMQVAAALAVGAIYGIAGVGYVLAIFTTPFVLFVLFGGVFADRIGARTMMVGADAVRIVSQGTVAVAFLTGVPPLWLLLACSFVAGTAAAMFQPGVNSMVPLVARDPQRANATLKIADAASQLGGPVLAGLVMALSSAGVVYSLNAAAFAFSALCLTLIRLAPTARPERASVLRDLRRGWAEFRSRTWMCAVIIIWVFFGMLVFGPSIPLGSRLIGERLGDAAYGWVMAGLGVGTVIGGLVAIRFRPSRPLAAGAVAMIGFGFGPLVTALELPLPQLMAGHLLGGMAWAFWAVMWSTSVQTQVAPDVLNRVTAYEVAGSVSGIAVGQALVGPVSGVIDPRDLLLTSAGVSFAVCAALLLTPSVRKLRRAGPVGVSDGGSLSPAH</sequence>
<dbReference type="Proteomes" id="UP001595891">
    <property type="component" value="Unassembled WGS sequence"/>
</dbReference>
<feature type="transmembrane region" description="Helical" evidence="6">
    <location>
        <begin position="384"/>
        <end position="401"/>
    </location>
</feature>
<dbReference type="PANTHER" id="PTHR23513:SF11">
    <property type="entry name" value="STAPHYLOFERRIN A TRANSPORTER"/>
    <property type="match status" value="1"/>
</dbReference>
<dbReference type="Gene3D" id="1.20.1250.20">
    <property type="entry name" value="MFS general substrate transporter like domains"/>
    <property type="match status" value="1"/>
</dbReference>
<protein>
    <submittedName>
        <fullName evidence="7">MFS transporter</fullName>
    </submittedName>
</protein>
<keyword evidence="4 6" id="KW-1133">Transmembrane helix</keyword>
<keyword evidence="2" id="KW-1003">Cell membrane</keyword>
<dbReference type="PANTHER" id="PTHR23513">
    <property type="entry name" value="INTEGRAL MEMBRANE EFFLUX PROTEIN-RELATED"/>
    <property type="match status" value="1"/>
</dbReference>
<accession>A0ABV9ED37</accession>
<evidence type="ECO:0000256" key="3">
    <source>
        <dbReference type="ARBA" id="ARBA00022692"/>
    </source>
</evidence>
<gene>
    <name evidence="7" type="ORF">ACFO8L_07895</name>
</gene>
<reference evidence="8" key="1">
    <citation type="journal article" date="2019" name="Int. J. Syst. Evol. Microbiol.">
        <title>The Global Catalogue of Microorganisms (GCM) 10K type strain sequencing project: providing services to taxonomists for standard genome sequencing and annotation.</title>
        <authorList>
            <consortium name="The Broad Institute Genomics Platform"/>
            <consortium name="The Broad Institute Genome Sequencing Center for Infectious Disease"/>
            <person name="Wu L."/>
            <person name="Ma J."/>
        </authorList>
    </citation>
    <scope>NUCLEOTIDE SEQUENCE [LARGE SCALE GENOMIC DNA]</scope>
    <source>
        <strain evidence="8">CCUG 49560</strain>
    </source>
</reference>
<dbReference type="SUPFAM" id="SSF103473">
    <property type="entry name" value="MFS general substrate transporter"/>
    <property type="match status" value="1"/>
</dbReference>
<comment type="subcellular location">
    <subcellularLocation>
        <location evidence="1">Cell membrane</location>
        <topology evidence="1">Multi-pass membrane protein</topology>
    </subcellularLocation>
</comment>
<dbReference type="Pfam" id="PF07690">
    <property type="entry name" value="MFS_1"/>
    <property type="match status" value="1"/>
</dbReference>
<evidence type="ECO:0000256" key="6">
    <source>
        <dbReference type="SAM" id="Phobius"/>
    </source>
</evidence>
<name>A0ABV9ED37_9ACTN</name>
<dbReference type="EMBL" id="JBHSFN010000003">
    <property type="protein sequence ID" value="MFC4585989.1"/>
    <property type="molecule type" value="Genomic_DNA"/>
</dbReference>
<dbReference type="CDD" id="cd06173">
    <property type="entry name" value="MFS_MefA_like"/>
    <property type="match status" value="1"/>
</dbReference>
<feature type="transmembrane region" description="Helical" evidence="6">
    <location>
        <begin position="318"/>
        <end position="337"/>
    </location>
</feature>
<dbReference type="InterPro" id="IPR011701">
    <property type="entry name" value="MFS"/>
</dbReference>
<feature type="transmembrane region" description="Helical" evidence="6">
    <location>
        <begin position="266"/>
        <end position="285"/>
    </location>
</feature>
<organism evidence="7 8">
    <name type="scientific">Sphaerisporangium corydalis</name>
    <dbReference type="NCBI Taxonomy" id="1441875"/>
    <lineage>
        <taxon>Bacteria</taxon>
        <taxon>Bacillati</taxon>
        <taxon>Actinomycetota</taxon>
        <taxon>Actinomycetes</taxon>
        <taxon>Streptosporangiales</taxon>
        <taxon>Streptosporangiaceae</taxon>
        <taxon>Sphaerisporangium</taxon>
    </lineage>
</organism>
<feature type="transmembrane region" description="Helical" evidence="6">
    <location>
        <begin position="292"/>
        <end position="312"/>
    </location>
</feature>
<dbReference type="RefSeq" id="WP_262844661.1">
    <property type="nucleotide sequence ID" value="NZ_JANZYP010000031.1"/>
</dbReference>
<evidence type="ECO:0000256" key="1">
    <source>
        <dbReference type="ARBA" id="ARBA00004651"/>
    </source>
</evidence>
<feature type="transmembrane region" description="Helical" evidence="6">
    <location>
        <begin position="182"/>
        <end position="204"/>
    </location>
</feature>
<evidence type="ECO:0000256" key="5">
    <source>
        <dbReference type="ARBA" id="ARBA00023136"/>
    </source>
</evidence>
<evidence type="ECO:0000256" key="2">
    <source>
        <dbReference type="ARBA" id="ARBA00022475"/>
    </source>
</evidence>
<feature type="transmembrane region" description="Helical" evidence="6">
    <location>
        <begin position="35"/>
        <end position="56"/>
    </location>
</feature>
<keyword evidence="3 6" id="KW-0812">Transmembrane</keyword>
<comment type="caution">
    <text evidence="7">The sequence shown here is derived from an EMBL/GenBank/DDBJ whole genome shotgun (WGS) entry which is preliminary data.</text>
</comment>
<keyword evidence="8" id="KW-1185">Reference proteome</keyword>
<feature type="transmembrane region" description="Helical" evidence="6">
    <location>
        <begin position="62"/>
        <end position="83"/>
    </location>
</feature>
<feature type="transmembrane region" description="Helical" evidence="6">
    <location>
        <begin position="349"/>
        <end position="372"/>
    </location>
</feature>
<feature type="transmembrane region" description="Helical" evidence="6">
    <location>
        <begin position="104"/>
        <end position="134"/>
    </location>
</feature>
<evidence type="ECO:0000256" key="4">
    <source>
        <dbReference type="ARBA" id="ARBA00022989"/>
    </source>
</evidence>
<feature type="transmembrane region" description="Helical" evidence="6">
    <location>
        <begin position="225"/>
        <end position="246"/>
    </location>
</feature>
<dbReference type="InterPro" id="IPR036259">
    <property type="entry name" value="MFS_trans_sf"/>
</dbReference>